<dbReference type="AlphaFoldDB" id="A0AAV7QA70"/>
<sequence>MLAAIHSNIGVFLFFYWLTGIGGEILLNQPSSVIVKPGQSASLKCSASGYTLTQHHIHWSFQVAGRGLQWIGAYRHDSTYVSDKFKGRVTFALDGSTYELRISSLTAGDTAKYYCGYDDELHVLKSLEARRPIESVKRLALFSKIA</sequence>
<dbReference type="Pfam" id="PF07686">
    <property type="entry name" value="V-set"/>
    <property type="match status" value="1"/>
</dbReference>
<protein>
    <recommendedName>
        <fullName evidence="4">Ig-like domain-containing protein</fullName>
    </recommendedName>
</protein>
<reference evidence="5" key="1">
    <citation type="journal article" date="2022" name="bioRxiv">
        <title>Sequencing and chromosome-scale assembly of the giantPleurodeles waltlgenome.</title>
        <authorList>
            <person name="Brown T."/>
            <person name="Elewa A."/>
            <person name="Iarovenko S."/>
            <person name="Subramanian E."/>
            <person name="Araus A.J."/>
            <person name="Petzold A."/>
            <person name="Susuki M."/>
            <person name="Suzuki K.-i.T."/>
            <person name="Hayashi T."/>
            <person name="Toyoda A."/>
            <person name="Oliveira C."/>
            <person name="Osipova E."/>
            <person name="Leigh N.D."/>
            <person name="Simon A."/>
            <person name="Yun M.H."/>
        </authorList>
    </citation>
    <scope>NUCLEOTIDE SEQUENCE</scope>
    <source>
        <strain evidence="5">20211129_DDA</strain>
        <tissue evidence="5">Liver</tissue>
    </source>
</reference>
<dbReference type="Gene3D" id="2.60.40.10">
    <property type="entry name" value="Immunoglobulins"/>
    <property type="match status" value="1"/>
</dbReference>
<dbReference type="InterPro" id="IPR013783">
    <property type="entry name" value="Ig-like_fold"/>
</dbReference>
<dbReference type="GO" id="GO:0002250">
    <property type="term" value="P:adaptive immune response"/>
    <property type="evidence" value="ECO:0007669"/>
    <property type="project" value="UniProtKB-KW"/>
</dbReference>
<keyword evidence="3" id="KW-1280">Immunoglobulin</keyword>
<evidence type="ECO:0000313" key="6">
    <source>
        <dbReference type="Proteomes" id="UP001066276"/>
    </source>
</evidence>
<dbReference type="GO" id="GO:0005576">
    <property type="term" value="C:extracellular region"/>
    <property type="evidence" value="ECO:0007669"/>
    <property type="project" value="UniProtKB-ARBA"/>
</dbReference>
<feature type="domain" description="Ig-like" evidence="4">
    <location>
        <begin position="23"/>
        <end position="115"/>
    </location>
</feature>
<evidence type="ECO:0000256" key="3">
    <source>
        <dbReference type="ARBA" id="ARBA00043265"/>
    </source>
</evidence>
<evidence type="ECO:0000256" key="1">
    <source>
        <dbReference type="ARBA" id="ARBA00022859"/>
    </source>
</evidence>
<organism evidence="5 6">
    <name type="scientific">Pleurodeles waltl</name>
    <name type="common">Iberian ribbed newt</name>
    <dbReference type="NCBI Taxonomy" id="8319"/>
    <lineage>
        <taxon>Eukaryota</taxon>
        <taxon>Metazoa</taxon>
        <taxon>Chordata</taxon>
        <taxon>Craniata</taxon>
        <taxon>Vertebrata</taxon>
        <taxon>Euteleostomi</taxon>
        <taxon>Amphibia</taxon>
        <taxon>Batrachia</taxon>
        <taxon>Caudata</taxon>
        <taxon>Salamandroidea</taxon>
        <taxon>Salamandridae</taxon>
        <taxon>Pleurodelinae</taxon>
        <taxon>Pleurodeles</taxon>
    </lineage>
</organism>
<evidence type="ECO:0000259" key="4">
    <source>
        <dbReference type="PROSITE" id="PS50835"/>
    </source>
</evidence>
<keyword evidence="6" id="KW-1185">Reference proteome</keyword>
<dbReference type="GO" id="GO:0019814">
    <property type="term" value="C:immunoglobulin complex"/>
    <property type="evidence" value="ECO:0007669"/>
    <property type="project" value="UniProtKB-KW"/>
</dbReference>
<gene>
    <name evidence="5" type="ORF">NDU88_003864</name>
</gene>
<keyword evidence="2" id="KW-1064">Adaptive immunity</keyword>
<name>A0AAV7QA70_PLEWA</name>
<dbReference type="InterPro" id="IPR007110">
    <property type="entry name" value="Ig-like_dom"/>
</dbReference>
<comment type="caution">
    <text evidence="5">The sequence shown here is derived from an EMBL/GenBank/DDBJ whole genome shotgun (WGS) entry which is preliminary data.</text>
</comment>
<dbReference type="InterPro" id="IPR036179">
    <property type="entry name" value="Ig-like_dom_sf"/>
</dbReference>
<dbReference type="SUPFAM" id="SSF48726">
    <property type="entry name" value="Immunoglobulin"/>
    <property type="match status" value="1"/>
</dbReference>
<dbReference type="PANTHER" id="PTHR23266">
    <property type="entry name" value="IMMUNOGLOBULIN HEAVY CHAIN"/>
    <property type="match status" value="1"/>
</dbReference>
<dbReference type="InterPro" id="IPR003599">
    <property type="entry name" value="Ig_sub"/>
</dbReference>
<dbReference type="PROSITE" id="PS50835">
    <property type="entry name" value="IG_LIKE"/>
    <property type="match status" value="1"/>
</dbReference>
<dbReference type="EMBL" id="JANPWB010000010">
    <property type="protein sequence ID" value="KAJ1137466.1"/>
    <property type="molecule type" value="Genomic_DNA"/>
</dbReference>
<dbReference type="InterPro" id="IPR050199">
    <property type="entry name" value="IgHV"/>
</dbReference>
<dbReference type="SMART" id="SM00406">
    <property type="entry name" value="IGv"/>
    <property type="match status" value="1"/>
</dbReference>
<dbReference type="InterPro" id="IPR013106">
    <property type="entry name" value="Ig_V-set"/>
</dbReference>
<keyword evidence="1" id="KW-0391">Immunity</keyword>
<dbReference type="Proteomes" id="UP001066276">
    <property type="component" value="Chromosome 6"/>
</dbReference>
<evidence type="ECO:0000256" key="2">
    <source>
        <dbReference type="ARBA" id="ARBA00023130"/>
    </source>
</evidence>
<proteinExistence type="predicted"/>
<evidence type="ECO:0000313" key="5">
    <source>
        <dbReference type="EMBL" id="KAJ1137466.1"/>
    </source>
</evidence>
<dbReference type="SMART" id="SM00409">
    <property type="entry name" value="IG"/>
    <property type="match status" value="1"/>
</dbReference>
<accession>A0AAV7QA70</accession>